<dbReference type="PROSITE" id="PS51760">
    <property type="entry name" value="GH10_2"/>
    <property type="match status" value="1"/>
</dbReference>
<keyword evidence="4 10" id="KW-0732">Signal</keyword>
<dbReference type="SUPFAM" id="SSF51445">
    <property type="entry name" value="(Trans)glycosidases"/>
    <property type="match status" value="1"/>
</dbReference>
<gene>
    <name evidence="12" type="primary">xynA1</name>
    <name evidence="12" type="ORF">GCM10011273_33900</name>
</gene>
<keyword evidence="3" id="KW-0858">Xylan degradation</keyword>
<evidence type="ECO:0000256" key="7">
    <source>
        <dbReference type="ARBA" id="ARBA00023295"/>
    </source>
</evidence>
<dbReference type="GO" id="GO:0045493">
    <property type="term" value="P:xylan catabolic process"/>
    <property type="evidence" value="ECO:0007669"/>
    <property type="project" value="UniProtKB-KW"/>
</dbReference>
<evidence type="ECO:0000256" key="6">
    <source>
        <dbReference type="ARBA" id="ARBA00023277"/>
    </source>
</evidence>
<sequence>MSSMSRRHALGLMTAAATLPTSLSAQTTPSLAELAKAKGILFGSAVGAGNANALTGSFYDQKYLEILKRECAVLVPENEHKIYVIAAQPDKYNFEPGDRIAAFAKQNGMKLRGHTLFWNRVEFMPQWIKDHDFGPNPKKEAERFLRDYIKAVCEHYGTSVHSWDVVNETIDPQTGNIRETPFTKILGPDALRIAFEAAKEHAPHAQLVYNDYMSWEKGNETHRNGVLKLLRWFRDKNITVNGMGIQSHIGNDGHIDQVQDKDWKAFVDEIVGMDYDLLITEFDVNDKDLPTDPKVRDAAIARAATRYLDMMLSYKQLKEFLCWGICDKYTWLQGWTPRADKTLQRSTPYDVDYKPKLLREALATAFKNAPQR</sequence>
<dbReference type="InterPro" id="IPR001000">
    <property type="entry name" value="GH10_dom"/>
</dbReference>
<evidence type="ECO:0000256" key="4">
    <source>
        <dbReference type="ARBA" id="ARBA00022729"/>
    </source>
</evidence>
<organism evidence="12 13">
    <name type="scientific">Asticcacaulis endophyticus</name>
    <dbReference type="NCBI Taxonomy" id="1395890"/>
    <lineage>
        <taxon>Bacteria</taxon>
        <taxon>Pseudomonadati</taxon>
        <taxon>Pseudomonadota</taxon>
        <taxon>Alphaproteobacteria</taxon>
        <taxon>Caulobacterales</taxon>
        <taxon>Caulobacteraceae</taxon>
        <taxon>Asticcacaulis</taxon>
    </lineage>
</organism>
<evidence type="ECO:0000256" key="2">
    <source>
        <dbReference type="ARBA" id="ARBA00007495"/>
    </source>
</evidence>
<evidence type="ECO:0000256" key="9">
    <source>
        <dbReference type="RuleBase" id="RU361174"/>
    </source>
</evidence>
<dbReference type="EC" id="3.2.1.8" evidence="9"/>
<dbReference type="Pfam" id="PF00331">
    <property type="entry name" value="Glyco_hydro_10"/>
    <property type="match status" value="1"/>
</dbReference>
<comment type="catalytic activity">
    <reaction evidence="1 9">
        <text>Endohydrolysis of (1-&gt;4)-beta-D-xylosidic linkages in xylans.</text>
        <dbReference type="EC" id="3.2.1.8"/>
    </reaction>
</comment>
<dbReference type="PRINTS" id="PR00134">
    <property type="entry name" value="GLHYDRLASE10"/>
</dbReference>
<evidence type="ECO:0000256" key="1">
    <source>
        <dbReference type="ARBA" id="ARBA00000681"/>
    </source>
</evidence>
<keyword evidence="8 9" id="KW-0624">Polysaccharide degradation</keyword>
<dbReference type="RefSeq" id="WP_189488829.1">
    <property type="nucleotide sequence ID" value="NZ_BMZB01000007.1"/>
</dbReference>
<comment type="similarity">
    <text evidence="2 9">Belongs to the glycosyl hydrolase 10 (cellulase F) family.</text>
</comment>
<name>A0A918UZ72_9CAUL</name>
<dbReference type="Gene3D" id="3.20.20.80">
    <property type="entry name" value="Glycosidases"/>
    <property type="match status" value="1"/>
</dbReference>
<dbReference type="GO" id="GO:0031176">
    <property type="term" value="F:endo-1,4-beta-xylanase activity"/>
    <property type="evidence" value="ECO:0007669"/>
    <property type="project" value="UniProtKB-EC"/>
</dbReference>
<accession>A0A918UZ72</accession>
<keyword evidence="6 9" id="KW-0119">Carbohydrate metabolism</keyword>
<feature type="signal peptide" evidence="10">
    <location>
        <begin position="1"/>
        <end position="25"/>
    </location>
</feature>
<evidence type="ECO:0000256" key="3">
    <source>
        <dbReference type="ARBA" id="ARBA00022651"/>
    </source>
</evidence>
<evidence type="ECO:0000259" key="11">
    <source>
        <dbReference type="PROSITE" id="PS51760"/>
    </source>
</evidence>
<keyword evidence="7 9" id="KW-0326">Glycosidase</keyword>
<feature type="domain" description="GH10" evidence="11">
    <location>
        <begin position="48"/>
        <end position="365"/>
    </location>
</feature>
<keyword evidence="5 9" id="KW-0378">Hydrolase</keyword>
<reference evidence="12" key="2">
    <citation type="submission" date="2020-09" db="EMBL/GenBank/DDBJ databases">
        <authorList>
            <person name="Sun Q."/>
            <person name="Kim S."/>
        </authorList>
    </citation>
    <scope>NUCLEOTIDE SEQUENCE</scope>
    <source>
        <strain evidence="12">KCTC 32296</strain>
    </source>
</reference>
<dbReference type="EMBL" id="BMZB01000007">
    <property type="protein sequence ID" value="GGZ44377.1"/>
    <property type="molecule type" value="Genomic_DNA"/>
</dbReference>
<dbReference type="InterPro" id="IPR006311">
    <property type="entry name" value="TAT_signal"/>
</dbReference>
<evidence type="ECO:0000256" key="10">
    <source>
        <dbReference type="SAM" id="SignalP"/>
    </source>
</evidence>
<evidence type="ECO:0000256" key="5">
    <source>
        <dbReference type="ARBA" id="ARBA00022801"/>
    </source>
</evidence>
<protein>
    <recommendedName>
        <fullName evidence="9">Beta-xylanase</fullName>
        <ecNumber evidence="9">3.2.1.8</ecNumber>
    </recommendedName>
</protein>
<dbReference type="PROSITE" id="PS51318">
    <property type="entry name" value="TAT"/>
    <property type="match status" value="1"/>
</dbReference>
<dbReference type="PANTHER" id="PTHR31490:SF88">
    <property type="entry name" value="BETA-XYLANASE"/>
    <property type="match status" value="1"/>
</dbReference>
<dbReference type="InterPro" id="IPR017853">
    <property type="entry name" value="GH"/>
</dbReference>
<proteinExistence type="inferred from homology"/>
<dbReference type="Proteomes" id="UP000662572">
    <property type="component" value="Unassembled WGS sequence"/>
</dbReference>
<dbReference type="AlphaFoldDB" id="A0A918UZ72"/>
<dbReference type="SMART" id="SM00633">
    <property type="entry name" value="Glyco_10"/>
    <property type="match status" value="1"/>
</dbReference>
<feature type="chain" id="PRO_5036673626" description="Beta-xylanase" evidence="10">
    <location>
        <begin position="26"/>
        <end position="372"/>
    </location>
</feature>
<evidence type="ECO:0000313" key="12">
    <source>
        <dbReference type="EMBL" id="GGZ44377.1"/>
    </source>
</evidence>
<dbReference type="PANTHER" id="PTHR31490">
    <property type="entry name" value="GLYCOSYL HYDROLASE"/>
    <property type="match status" value="1"/>
</dbReference>
<evidence type="ECO:0000313" key="13">
    <source>
        <dbReference type="Proteomes" id="UP000662572"/>
    </source>
</evidence>
<evidence type="ECO:0000256" key="8">
    <source>
        <dbReference type="ARBA" id="ARBA00023326"/>
    </source>
</evidence>
<comment type="caution">
    <text evidence="12">The sequence shown here is derived from an EMBL/GenBank/DDBJ whole genome shotgun (WGS) entry which is preliminary data.</text>
</comment>
<dbReference type="InterPro" id="IPR044846">
    <property type="entry name" value="GH10"/>
</dbReference>
<keyword evidence="13" id="KW-1185">Reference proteome</keyword>
<reference evidence="12" key="1">
    <citation type="journal article" date="2014" name="Int. J. Syst. Evol. Microbiol.">
        <title>Complete genome sequence of Corynebacterium casei LMG S-19264T (=DSM 44701T), isolated from a smear-ripened cheese.</title>
        <authorList>
            <consortium name="US DOE Joint Genome Institute (JGI-PGF)"/>
            <person name="Walter F."/>
            <person name="Albersmeier A."/>
            <person name="Kalinowski J."/>
            <person name="Ruckert C."/>
        </authorList>
    </citation>
    <scope>NUCLEOTIDE SEQUENCE</scope>
    <source>
        <strain evidence="12">KCTC 32296</strain>
    </source>
</reference>